<protein>
    <submittedName>
        <fullName evidence="1">Uncharacterized protein</fullName>
    </submittedName>
</protein>
<keyword evidence="2" id="KW-1185">Reference proteome</keyword>
<dbReference type="HOGENOM" id="CLU_3403894_0_0_6"/>
<dbReference type="AlphaFoldDB" id="C4K4W4"/>
<accession>C4K4W4</accession>
<reference evidence="1 2" key="1">
    <citation type="journal article" date="2009" name="Proc. Natl. Acad. Sci. U.S.A.">
        <title>Hamiltonella defensa, genome evolution of protective bacterial endosymbiont from pathogenic ancestors.</title>
        <authorList>
            <person name="Degnan P.H."/>
            <person name="Yu Y."/>
            <person name="Sisneros N."/>
            <person name="Wing R.A."/>
            <person name="Moran N.A."/>
        </authorList>
    </citation>
    <scope>NUCLEOTIDE SEQUENCE [LARGE SCALE GENOMIC DNA]</scope>
    <source>
        <strain evidence="2">5AT</strain>
    </source>
</reference>
<evidence type="ECO:0000313" key="1">
    <source>
        <dbReference type="EMBL" id="ACQ67607.1"/>
    </source>
</evidence>
<dbReference type="EMBL" id="CP001277">
    <property type="protein sequence ID" value="ACQ67607.1"/>
    <property type="molecule type" value="Genomic_DNA"/>
</dbReference>
<sequence length="30" mass="3642">MLKNLKNLMNQQIPLDFNLHFKKLKTINED</sequence>
<name>C4K4W4_HAMD5</name>
<dbReference type="Proteomes" id="UP000002334">
    <property type="component" value="Chromosome"/>
</dbReference>
<organism evidence="1 2">
    <name type="scientific">Hamiltonella defensa subsp. Acyrthosiphon pisum (strain 5AT)</name>
    <dbReference type="NCBI Taxonomy" id="572265"/>
    <lineage>
        <taxon>Bacteria</taxon>
        <taxon>Pseudomonadati</taxon>
        <taxon>Pseudomonadota</taxon>
        <taxon>Gammaproteobacteria</taxon>
        <taxon>Enterobacterales</taxon>
        <taxon>Enterobacteriaceae</taxon>
        <taxon>aphid secondary symbionts</taxon>
        <taxon>Candidatus Williamhamiltonella</taxon>
    </lineage>
</organism>
<dbReference type="KEGG" id="hde:HDEF_0888"/>
<proteinExistence type="predicted"/>
<evidence type="ECO:0000313" key="2">
    <source>
        <dbReference type="Proteomes" id="UP000002334"/>
    </source>
</evidence>
<gene>
    <name evidence="1" type="ordered locus">HDEF_0888</name>
</gene>